<evidence type="ECO:0000259" key="1">
    <source>
        <dbReference type="Pfam" id="PF12705"/>
    </source>
</evidence>
<protein>
    <recommendedName>
        <fullName evidence="1">PD-(D/E)XK endonuclease-like domain-containing protein</fullName>
    </recommendedName>
</protein>
<dbReference type="RefSeq" id="WP_084842229.1">
    <property type="nucleotide sequence ID" value="NZ_ARYN01000012.1"/>
</dbReference>
<sequence>MKSFIRQVLEQLQQEATPISDLVFVLPSKRAGAFLLNELSQLTSTTIFAPKIYSIEEFTEEVSGLKSIDNTTTLFEFYEVYQKLTEKEELESFETFLAWAQSLIHDFNEIDRYLIDAEKFFDYLADIQDINHWSRQNRTELIENYLKFWNQLPQYYSVLKENLFENEQGYQGLIYRSAASKIADYAEKKSAQKHIFLGFNALNSAEQVIFQELLQKDLATVFWDIDNVFLKDYHHEASLFIREYLKDWPFYQENPLNPGIEEYREEKDIAITGIPKNIGQAKYLAELLADKSEAELEKTAIVLGDESLLLPILNSLPPNVRDLNITMGFPLKNAPVTSLFNSLFDLHSKSGSSYYYKNVIAIINHPSLHQILKPYASAFIQKINKENTVYLKFDDIEANFPEELKEFIGWCFKSWENSAKIAIKNFQNIVFSIKNNLKEAQAGKLQLEFLYHFHKLFNQLQTLNHTYPHINSLTALRNFYNEIMSTQSLDFQGRPFKGLQLMGMLESRALDFENVIITSVNEGTLPSGKSNNSFIPYDLKKSYNLPTYREKDAVYTYHFYRLLQRAKKVTLLYNTESGGLNSGEKSRFLTQLEIEKQTKHNLNINTVSPKVPKVSNELKVIEKTPAMIEKLKSLANYGFSPSALTSYIRNPLDFYYQYVLGVKEEEEVEETVAYNTLGTVIHDSLEEFYQPLEGQILTEAHILDFRKRIGQEVATQFHKTYTKSPILQGKNYLIFEIAKRYLSNFLDFESDRLKNGEEIKILKIEKNLRSKIDISALNFPVYIKGMVDRVENCNGITRIIDYKTGKVEQSKIEIVDWEDITTDYDKYSKSFQVLAYATMMKNEESITLPVEGGIISFKNLKSGLLKFAKKENSRSRNKDYSITEDTFLAYEDQLKKLITEICNPAIPFTEKEI</sequence>
<accession>A0A1Y1T1Z9</accession>
<gene>
    <name evidence="2" type="ORF">IIF7_13487</name>
</gene>
<dbReference type="Gene3D" id="3.90.320.10">
    <property type="match status" value="1"/>
</dbReference>
<evidence type="ECO:0000313" key="3">
    <source>
        <dbReference type="Proteomes" id="UP000192746"/>
    </source>
</evidence>
<keyword evidence="3" id="KW-1185">Reference proteome</keyword>
<evidence type="ECO:0000313" key="2">
    <source>
        <dbReference type="EMBL" id="ORL44822.1"/>
    </source>
</evidence>
<dbReference type="STRING" id="1185767.IIF7_13487"/>
<dbReference type="InterPro" id="IPR011604">
    <property type="entry name" value="PDDEXK-like_dom_sf"/>
</dbReference>
<feature type="domain" description="PD-(D/E)XK endonuclease-like" evidence="1">
    <location>
        <begin position="639"/>
        <end position="911"/>
    </location>
</feature>
<reference evidence="2 3" key="1">
    <citation type="submission" date="2013-04" db="EMBL/GenBank/DDBJ databases">
        <title>Zunongwangia sp. 22II14-10F7 Genome Sequencing.</title>
        <authorList>
            <person name="Lai Q."/>
            <person name="Shao Z."/>
        </authorList>
    </citation>
    <scope>NUCLEOTIDE SEQUENCE [LARGE SCALE GENOMIC DNA]</scope>
    <source>
        <strain evidence="2 3">22II14-10F7</strain>
    </source>
</reference>
<dbReference type="Pfam" id="PF12705">
    <property type="entry name" value="PDDEXK_1"/>
    <property type="match status" value="1"/>
</dbReference>
<proteinExistence type="predicted"/>
<dbReference type="SUPFAM" id="SSF52980">
    <property type="entry name" value="Restriction endonuclease-like"/>
    <property type="match status" value="1"/>
</dbReference>
<comment type="caution">
    <text evidence="2">The sequence shown here is derived from an EMBL/GenBank/DDBJ whole genome shotgun (WGS) entry which is preliminary data.</text>
</comment>
<dbReference type="SUPFAM" id="SSF52540">
    <property type="entry name" value="P-loop containing nucleoside triphosphate hydrolases"/>
    <property type="match status" value="1"/>
</dbReference>
<dbReference type="Proteomes" id="UP000192746">
    <property type="component" value="Unassembled WGS sequence"/>
</dbReference>
<dbReference type="InterPro" id="IPR027417">
    <property type="entry name" value="P-loop_NTPase"/>
</dbReference>
<dbReference type="InterPro" id="IPR011335">
    <property type="entry name" value="Restrct_endonuc-II-like"/>
</dbReference>
<dbReference type="EMBL" id="ARYN01000012">
    <property type="protein sequence ID" value="ORL44822.1"/>
    <property type="molecule type" value="Genomic_DNA"/>
</dbReference>
<dbReference type="AlphaFoldDB" id="A0A1Y1T1Z9"/>
<dbReference type="InterPro" id="IPR038726">
    <property type="entry name" value="PDDEXK_AddAB-type"/>
</dbReference>
<name>A0A1Y1T1Z9_9FLAO</name>
<dbReference type="OrthoDB" id="9762792at2"/>
<organism evidence="2 3">
    <name type="scientific">Zunongwangia atlantica 22II14-10F7</name>
    <dbReference type="NCBI Taxonomy" id="1185767"/>
    <lineage>
        <taxon>Bacteria</taxon>
        <taxon>Pseudomonadati</taxon>
        <taxon>Bacteroidota</taxon>
        <taxon>Flavobacteriia</taxon>
        <taxon>Flavobacteriales</taxon>
        <taxon>Flavobacteriaceae</taxon>
        <taxon>Zunongwangia</taxon>
    </lineage>
</organism>